<evidence type="ECO:0000313" key="1">
    <source>
        <dbReference type="EMBL" id="UUZ44663.1"/>
    </source>
</evidence>
<protein>
    <submittedName>
        <fullName evidence="1">Ankyrin repeat domain-containing protein</fullName>
    </submittedName>
</protein>
<organism evidence="1 2">
    <name type="scientific">Janibacter limosus</name>
    <dbReference type="NCBI Taxonomy" id="53458"/>
    <lineage>
        <taxon>Bacteria</taxon>
        <taxon>Bacillati</taxon>
        <taxon>Actinomycetota</taxon>
        <taxon>Actinomycetes</taxon>
        <taxon>Micrococcales</taxon>
        <taxon>Intrasporangiaceae</taxon>
        <taxon>Janibacter</taxon>
    </lineage>
</organism>
<gene>
    <name evidence="1" type="ORF">LP422_20445</name>
</gene>
<dbReference type="EMBL" id="CP087977">
    <property type="protein sequence ID" value="UUZ44663.1"/>
    <property type="molecule type" value="Genomic_DNA"/>
</dbReference>
<accession>A0AC61U3W6</accession>
<sequence length="129" mass="13530">MSEQTPDEAAIDLAHQLFDWTREGQDERVAAYVDAGAPADLADPAGNTLLMLAAYHGHAGLVAELARRGADVNRANDRGQTPLAGAIFKAEPEVVAVLLEHGADPDAGTPTARATAEMFGRVALLEGQE</sequence>
<proteinExistence type="predicted"/>
<dbReference type="Proteomes" id="UP001059663">
    <property type="component" value="Chromosome"/>
</dbReference>
<name>A0AC61U3W6_9MICO</name>
<reference evidence="1" key="1">
    <citation type="submission" date="2021-11" db="EMBL/GenBank/DDBJ databases">
        <title>Study of the species diversity of bacterial strains isolated from a unique natural object - Shulgan-Tash cave (Bashkiria).</title>
        <authorList>
            <person name="Sazanova A.L."/>
            <person name="Chirak E.R."/>
            <person name="Safronova V.I."/>
        </authorList>
    </citation>
    <scope>NUCLEOTIDE SEQUENCE</scope>
    <source>
        <strain evidence="1">P1</strain>
    </source>
</reference>
<evidence type="ECO:0000313" key="2">
    <source>
        <dbReference type="Proteomes" id="UP001059663"/>
    </source>
</evidence>